<proteinExistence type="predicted"/>
<name>A0ABN7XDT8_GIGMA</name>
<accession>A0ABN7XDT8</accession>
<comment type="caution">
    <text evidence="2">The sequence shown here is derived from an EMBL/GenBank/DDBJ whole genome shotgun (WGS) entry which is preliminary data.</text>
</comment>
<gene>
    <name evidence="2" type="ORF">GMARGA_LOCUS42011</name>
</gene>
<reference evidence="2 3" key="1">
    <citation type="submission" date="2021-06" db="EMBL/GenBank/DDBJ databases">
        <authorList>
            <person name="Kallberg Y."/>
            <person name="Tangrot J."/>
            <person name="Rosling A."/>
        </authorList>
    </citation>
    <scope>NUCLEOTIDE SEQUENCE [LARGE SCALE GENOMIC DNA]</scope>
    <source>
        <strain evidence="2 3">120-4 pot B 10/14</strain>
    </source>
</reference>
<sequence length="51" mass="5772">MVSNNERLLTKQQQYLTNCNSGNGAKPSHQKLRLKATQEKQNTPLTKSITE</sequence>
<evidence type="ECO:0000256" key="1">
    <source>
        <dbReference type="SAM" id="MobiDB-lite"/>
    </source>
</evidence>
<feature type="region of interest" description="Disordered" evidence="1">
    <location>
        <begin position="17"/>
        <end position="51"/>
    </location>
</feature>
<protein>
    <submittedName>
        <fullName evidence="2">12816_t:CDS:1</fullName>
    </submittedName>
</protein>
<evidence type="ECO:0000313" key="2">
    <source>
        <dbReference type="EMBL" id="CAG8853190.1"/>
    </source>
</evidence>
<dbReference type="Proteomes" id="UP000789901">
    <property type="component" value="Unassembled WGS sequence"/>
</dbReference>
<keyword evidence="3" id="KW-1185">Reference proteome</keyword>
<feature type="compositionally biased region" description="Polar residues" evidence="1">
    <location>
        <begin position="39"/>
        <end position="51"/>
    </location>
</feature>
<dbReference type="EMBL" id="CAJVQB010121133">
    <property type="protein sequence ID" value="CAG8853190.1"/>
    <property type="molecule type" value="Genomic_DNA"/>
</dbReference>
<organism evidence="2 3">
    <name type="scientific">Gigaspora margarita</name>
    <dbReference type="NCBI Taxonomy" id="4874"/>
    <lineage>
        <taxon>Eukaryota</taxon>
        <taxon>Fungi</taxon>
        <taxon>Fungi incertae sedis</taxon>
        <taxon>Mucoromycota</taxon>
        <taxon>Glomeromycotina</taxon>
        <taxon>Glomeromycetes</taxon>
        <taxon>Diversisporales</taxon>
        <taxon>Gigasporaceae</taxon>
        <taxon>Gigaspora</taxon>
    </lineage>
</organism>
<evidence type="ECO:0000313" key="3">
    <source>
        <dbReference type="Proteomes" id="UP000789901"/>
    </source>
</evidence>
<feature type="non-terminal residue" evidence="2">
    <location>
        <position position="51"/>
    </location>
</feature>